<gene>
    <name evidence="2" type="ORF">WMSIL1_LOCUS2111</name>
</gene>
<dbReference type="PANTHER" id="PTHR22878">
    <property type="entry name" value="DYNEIN HEAVY CHAIN 6, AXONEMAL-LIKE-RELATED"/>
    <property type="match status" value="1"/>
</dbReference>
<evidence type="ECO:0000259" key="1">
    <source>
        <dbReference type="Pfam" id="PF18198"/>
    </source>
</evidence>
<feature type="non-terminal residue" evidence="2">
    <location>
        <position position="67"/>
    </location>
</feature>
<keyword evidence="3" id="KW-1185">Reference proteome</keyword>
<feature type="domain" description="Dynein heavy chain AAA lid" evidence="1">
    <location>
        <begin position="8"/>
        <end position="63"/>
    </location>
</feature>
<protein>
    <recommendedName>
        <fullName evidence="1">Dynein heavy chain AAA lid domain-containing protein</fullName>
    </recommendedName>
</protein>
<dbReference type="GO" id="GO:0045505">
    <property type="term" value="F:dynein intermediate chain binding"/>
    <property type="evidence" value="ECO:0007669"/>
    <property type="project" value="InterPro"/>
</dbReference>
<dbReference type="EMBL" id="CABIJS010000055">
    <property type="protein sequence ID" value="VUZ41243.1"/>
    <property type="molecule type" value="Genomic_DNA"/>
</dbReference>
<dbReference type="PANTHER" id="PTHR22878:SF68">
    <property type="entry name" value="DYNEIN HEAVY CHAIN 6, AXONEMAL-LIKE"/>
    <property type="match status" value="1"/>
</dbReference>
<accession>A0A564Y3X6</accession>
<evidence type="ECO:0000313" key="3">
    <source>
        <dbReference type="Proteomes" id="UP000321570"/>
    </source>
</evidence>
<dbReference type="InterPro" id="IPR042219">
    <property type="entry name" value="AAA_lid_11_sf"/>
</dbReference>
<dbReference type="InterPro" id="IPR026983">
    <property type="entry name" value="DHC"/>
</dbReference>
<sequence>MNLDLFSDEHGFAWDALKYITAEITYGGRVTDSWDQRCLNVVLSRFFGEGTLVDEYQFCINSDLYHP</sequence>
<proteinExistence type="predicted"/>
<dbReference type="InterPro" id="IPR041658">
    <property type="entry name" value="AAA_lid_11"/>
</dbReference>
<dbReference type="Pfam" id="PF18198">
    <property type="entry name" value="AAA_lid_11"/>
    <property type="match status" value="1"/>
</dbReference>
<evidence type="ECO:0000313" key="2">
    <source>
        <dbReference type="EMBL" id="VUZ41243.1"/>
    </source>
</evidence>
<organism evidence="2 3">
    <name type="scientific">Hymenolepis diminuta</name>
    <name type="common">Rat tapeworm</name>
    <dbReference type="NCBI Taxonomy" id="6216"/>
    <lineage>
        <taxon>Eukaryota</taxon>
        <taxon>Metazoa</taxon>
        <taxon>Spiralia</taxon>
        <taxon>Lophotrochozoa</taxon>
        <taxon>Platyhelminthes</taxon>
        <taxon>Cestoda</taxon>
        <taxon>Eucestoda</taxon>
        <taxon>Cyclophyllidea</taxon>
        <taxon>Hymenolepididae</taxon>
        <taxon>Hymenolepis</taxon>
    </lineage>
</organism>
<reference evidence="2 3" key="1">
    <citation type="submission" date="2019-07" db="EMBL/GenBank/DDBJ databases">
        <authorList>
            <person name="Jastrzebski P J."/>
            <person name="Paukszto L."/>
            <person name="Jastrzebski P J."/>
        </authorList>
    </citation>
    <scope>NUCLEOTIDE SEQUENCE [LARGE SCALE GENOMIC DNA]</scope>
    <source>
        <strain evidence="2 3">WMS-il1</strain>
    </source>
</reference>
<dbReference type="AlphaFoldDB" id="A0A564Y3X6"/>
<name>A0A564Y3X6_HYMDI</name>
<dbReference type="Gene3D" id="1.10.8.720">
    <property type="entry name" value="Region D6 of dynein motor"/>
    <property type="match status" value="1"/>
</dbReference>
<dbReference type="Proteomes" id="UP000321570">
    <property type="component" value="Unassembled WGS sequence"/>
</dbReference>
<dbReference type="GO" id="GO:0030286">
    <property type="term" value="C:dynein complex"/>
    <property type="evidence" value="ECO:0007669"/>
    <property type="project" value="InterPro"/>
</dbReference>
<dbReference type="GO" id="GO:0051959">
    <property type="term" value="F:dynein light intermediate chain binding"/>
    <property type="evidence" value="ECO:0007669"/>
    <property type="project" value="InterPro"/>
</dbReference>
<dbReference type="GO" id="GO:0007018">
    <property type="term" value="P:microtubule-based movement"/>
    <property type="evidence" value="ECO:0007669"/>
    <property type="project" value="InterPro"/>
</dbReference>